<evidence type="ECO:0000256" key="1">
    <source>
        <dbReference type="SAM" id="Coils"/>
    </source>
</evidence>
<dbReference type="EMBL" id="CAJNDS010002255">
    <property type="protein sequence ID" value="CAE7394614.1"/>
    <property type="molecule type" value="Genomic_DNA"/>
</dbReference>
<reference evidence="3" key="1">
    <citation type="submission" date="2021-02" db="EMBL/GenBank/DDBJ databases">
        <authorList>
            <person name="Dougan E. K."/>
            <person name="Rhodes N."/>
            <person name="Thang M."/>
            <person name="Chan C."/>
        </authorList>
    </citation>
    <scope>NUCLEOTIDE SEQUENCE</scope>
</reference>
<comment type="caution">
    <text evidence="3">The sequence shown here is derived from an EMBL/GenBank/DDBJ whole genome shotgun (WGS) entry which is preliminary data.</text>
</comment>
<proteinExistence type="predicted"/>
<sequence>MRGNVKLNLSAQTTPSTCSTEPSCPVDSYPIHRFSEADWSGTGGRASELDGDCQHGYDASQWKLVYRQTVPTVFAELSKTLELQALCQPVNLASNLKVFVHWSITCGWVTREAKRNPLDPSADNFAIFDQLENFRINGKFTFKLRWPGHQHELRDQIWKQTSNPVVDDLVKGYEAVQVRDGSAFRGLKLGKFEATWLLADTGEPCNTACQRSGKGLCDKNRMAAINTWDQMNSVMTSLGKPCDAAKSKEGQDFAGAPLYAAGTCSPWSGQVADDIDCATVKFPDFDRPLCTCHEAASGQPAPTWLLADTGEPCNTACQRSGKGLCDKNRMAAINTWDQMNSVMTSLGKPCDAAKSKEGQDFAGAPLYAGGTCSPWSGQVADDIDCDIVKFPDFDRPLCTCHEATWLLADTGEPCNTACQRSGKGLCDKNRMAAINTWDKMNSVMTSLGRPCDAAKSKEGQDFAGAPLYAGGTCSPWSGQAADDIDCDIVKFPDFDRPLCTCHEATWLLADTGEPCNTACQRSGKGLCDKNRMAAINTWDKMNSVMTSLGRPCDAAKSKEGQDFAGAPLYAGGTCSPWSGQAADDIDCDIVKFPDFDRPLCTCHEATWLLADTGEPCNTACQRSGKGLCDKNRMAAINTWDKMNSVMTSLGRPCDAAKSKEGQDFAGAPLYAGGTCSPWSGQVADDIDCDIVKFPDFDRPLCTCEESPMPHGLLTSRWVLANPLEPCNAACSRSGMGLCDKNTMATINAWDKMNFVMKGLGMPCNPAETVRMAGSWGVPFYSVAERSCSFWDPNDPVYDVDCAKAPGAPGVGPTSNAAALCFCDMREATRSMRPFAFVNVVELYVSVQQRDMCEPCMDTPGWRDLEGKTCHATKCTPTPVRGLSSMEACCKCSGGHREAAPFTYFVAPIVLGATSVTGYPVPRTSYSYYVDEACDLLLHGFRLDRTDGRLQLVGLSVPGSEPFTVECLVTAVSREGGTASARIKVEVEKGISYGAYPLIFHPCYQRSYSPVTSAGLALQEPSLECNPSLGSAAGIATNFDLVMSMAASGSSGGVTGEAPFNTTKGALCRVQGRVTESDGNTSVYKTHVTLLFPKTWSFLSYDSGDPANPVRATVGQSATTARPLKQEDGLAPSRFIANCDNAVKVDRLTGQGTFEGFHIFDLDVATGALRLSPEAGVQFALNQESNGRGHLSFSCEIHGLYEWPPHNHGPSVAAIVEMKVLDDTCWLPPQTVPFKTGASFIMDVPSEKECRQACRSRSDCAFYQWNTACTAFRFRCPVSLIEGCDDQLVVARIPNCDDRSRCVDIAIPNHHSLSGSFCPAGDLSPGGTAYMRMGRSVHETSWLHFDAANREWLIQRSQPDLDFAEPDIAYMEFHGETLATIADDGLRLRLLFLDLKEALGNLMIRLFDQGRQFTAIQIEGQVSSGTLRAELAAANCGPLNTTAEVAHPGESEVDIVVLDDPSTSLMHDHWLHPCQCAGPLWGETAPVTGEAWASIPPGSRDGKFFAPVTTIVMGQFACSPLELLRTIHEHLEGPKGLDSEQCEIHCQQEQLCKFFFIGTVMSAQVCRLYSSCATLYRELGSEGRLAAMNKNVMACAIANPVLCMHTTVRRRFLLDTRPDDVAFLQPACLNHDLMNACQHKLMLGGIGVGECGPCTFGDTSAASASNEMVSGVFKSPLVGASHGQALQVQCWQERYVVLKKTGSSGFITCLDGRWVDADGFSGLSNFACGACIQIVGTTYMDLYTRGYQELFFGARQYFKIEAITPKGTEVTAMGTDEIIPELVDGYSITKRLVTSIQLFFLMRRFKGVGRGECVSEGLQWTACSGTPPTDANALAGLVSEVYQVTEELQPEPSEVKKEKNMYGYGRADDLESRKARDIHGFKFKVDCDTVGVLNGINMHSGETGREGTCAGVATRNPESTKEEPLKFSIKNKADQAVGYCVNTRLCGNPTGSRLCFTGALMQRCDGSDGQSFRMKIGLDGLRKLMTSETDSYVEDWLLHYIPFYSGSQDRFAAVGKGRTQDPWTPFALLTDLSKKGWERSVLMDSFRQTSNLQALPDTAKARVHIWTNPETKEKAYEDWAVRFSSWYIAGNSFRVSCKHGKLLQYFHIDHEGNSALLPSIKYRCVEVLSLGACSEPETTEEGNPTEMKVKCPKAHGMQELQSIVDPQGRWVKYKFTCCQLSSSPVAFERTGGQEQKGLDSAGVKAFEGIYCPTQNSQEGERPSFVQKLSFLPGFAQPSGSAVASLNYDSATGSWCLTKGSLSPSIAPNDVCIDGDALHPLDEPLRNTLWNVIPVTSFNADLAAGSQDESHPGSRSFSQEAMNSLAKGLEAGLAWQKKTFPTAGTGETAVNTEGDEGVTYKSAKECWDRENSRALHSESINNGIDIGIGALDRLAWAVKRHGLARTFCDLHCIRLEPSDLVKRGDATILRSLEDGVAVLGKNMEALFDHYLGGSGSDPDASSGGNLLQQEVSKDIAEMRAMLLADMKPTARAATWRALQQFQQLVARKPEMENGTAFLHRAKSHVKQLHAVLQSTTAQKLTSSESAEIRTNETSQILEACMMFLFGYERYVGTWVDNCCVQCGAKEYVMQMSRSLRAKSRTLGIYKAAASHGKRLQNDLIKHADSRTVLAELEQQEVTAALRTLDDSWWTLRAQLDNFLNSLDEYLASFHSALELLQGYTSCKAAYSPLKETYSITARKHAAMQQGLREVWSSSLPLLGLIVAKIIDGDVLRKFAAHDLFGMDADGFFAPVPSNFCQNSMHEKSLLQTTVYQSVDAGLAGQTIRQLRALFDELALLETLHTSAGLGVPNSAALDDAGDRLFSNVGAFREMLNSTVESIFGKWNSSCANSPKSLLSRGSRDVQGTGQSEGSGFVPQLPWKVSITRKLDRMEQKLDALQEAQSLLLEMELNKSLIIPTPPPENGASSADVDWGAYVESVDFSQHACSETQAPCAFEPTLPPNLVKNTMLSLLASSCQQHADEGHVFRFCNDGSTTLQVTVSSCGYATIDAAMSSFQTVRPAGPLQHLPEPEFASDTASTLAVLSAAIKTVQDR</sequence>
<evidence type="ECO:0000313" key="3">
    <source>
        <dbReference type="EMBL" id="CAE7394614.1"/>
    </source>
</evidence>
<dbReference type="Proteomes" id="UP000604046">
    <property type="component" value="Unassembled WGS sequence"/>
</dbReference>
<keyword evidence="1" id="KW-0175">Coiled coil</keyword>
<organism evidence="3 4">
    <name type="scientific">Symbiodinium natans</name>
    <dbReference type="NCBI Taxonomy" id="878477"/>
    <lineage>
        <taxon>Eukaryota</taxon>
        <taxon>Sar</taxon>
        <taxon>Alveolata</taxon>
        <taxon>Dinophyceae</taxon>
        <taxon>Suessiales</taxon>
        <taxon>Symbiodiniaceae</taxon>
        <taxon>Symbiodinium</taxon>
    </lineage>
</organism>
<evidence type="ECO:0000256" key="2">
    <source>
        <dbReference type="SAM" id="MobiDB-lite"/>
    </source>
</evidence>
<name>A0A812QMH5_9DINO</name>
<feature type="region of interest" description="Disordered" evidence="2">
    <location>
        <begin position="2849"/>
        <end position="2868"/>
    </location>
</feature>
<gene>
    <name evidence="3" type="primary">TRPT1</name>
    <name evidence="3" type="ORF">SNAT2548_LOCUS21500</name>
</gene>
<evidence type="ECO:0000313" key="4">
    <source>
        <dbReference type="Proteomes" id="UP000604046"/>
    </source>
</evidence>
<accession>A0A812QMH5</accession>
<feature type="coiled-coil region" evidence="1">
    <location>
        <begin position="2877"/>
        <end position="2907"/>
    </location>
</feature>
<protein>
    <submittedName>
        <fullName evidence="3">TRPT1 protein</fullName>
    </submittedName>
</protein>
<keyword evidence="4" id="KW-1185">Reference proteome</keyword>